<dbReference type="AlphaFoldDB" id="A0A7V8K6Y5"/>
<accession>A0A7V8K6Y5</accession>
<evidence type="ECO:0000313" key="2">
    <source>
        <dbReference type="Proteomes" id="UP000462066"/>
    </source>
</evidence>
<reference evidence="1 2" key="1">
    <citation type="submission" date="2017-10" db="EMBL/GenBank/DDBJ databases">
        <title>Whole genome sequencing of Pseudoxanthomonas broegbernensis DSM 12573(T).</title>
        <authorList>
            <person name="Kumar S."/>
            <person name="Bansal K."/>
            <person name="Kaur A."/>
            <person name="Patil P."/>
            <person name="Sharma S."/>
            <person name="Patil P.B."/>
        </authorList>
    </citation>
    <scope>NUCLEOTIDE SEQUENCE [LARGE SCALE GENOMIC DNA]</scope>
    <source>
        <strain evidence="1 2">DSM 12573</strain>
    </source>
</reference>
<protein>
    <submittedName>
        <fullName evidence="1">Uncharacterized protein</fullName>
    </submittedName>
</protein>
<dbReference type="SUPFAM" id="SSF47413">
    <property type="entry name" value="lambda repressor-like DNA-binding domains"/>
    <property type="match status" value="1"/>
</dbReference>
<proteinExistence type="predicted"/>
<evidence type="ECO:0000313" key="1">
    <source>
        <dbReference type="EMBL" id="KAF1685878.1"/>
    </source>
</evidence>
<organism evidence="1 2">
    <name type="scientific">Pseudoxanthomonas broegbernensis</name>
    <dbReference type="NCBI Taxonomy" id="83619"/>
    <lineage>
        <taxon>Bacteria</taxon>
        <taxon>Pseudomonadati</taxon>
        <taxon>Pseudomonadota</taxon>
        <taxon>Gammaproteobacteria</taxon>
        <taxon>Lysobacterales</taxon>
        <taxon>Lysobacteraceae</taxon>
        <taxon>Pseudoxanthomonas</taxon>
    </lineage>
</organism>
<dbReference type="InterPro" id="IPR010982">
    <property type="entry name" value="Lambda_DNA-bd_dom_sf"/>
</dbReference>
<name>A0A7V8K6Y5_9GAMM</name>
<dbReference type="GO" id="GO:0003677">
    <property type="term" value="F:DNA binding"/>
    <property type="evidence" value="ECO:0007669"/>
    <property type="project" value="InterPro"/>
</dbReference>
<keyword evidence="2" id="KW-1185">Reference proteome</keyword>
<dbReference type="EMBL" id="MWIP01000010">
    <property type="protein sequence ID" value="KAF1685878.1"/>
    <property type="molecule type" value="Genomic_DNA"/>
</dbReference>
<gene>
    <name evidence="1" type="ORF">B1992_10415</name>
</gene>
<comment type="caution">
    <text evidence="1">The sequence shown here is derived from an EMBL/GenBank/DDBJ whole genome shotgun (WGS) entry which is preliminary data.</text>
</comment>
<dbReference type="Proteomes" id="UP000462066">
    <property type="component" value="Unassembled WGS sequence"/>
</dbReference>
<sequence>MILRRPEPHPLLVAALLAAGTQTRVAKAMGVRVSTLNTWTRRPTVPLEWLTRLAEVSAMLIHERKRELTNQLAAKPSLAFTRDFAAAVDDLDAAHRLRFRRRLVGGEGVVRG</sequence>
<dbReference type="RefSeq" id="WP_162311436.1">
    <property type="nucleotide sequence ID" value="NZ_JACHGU010000001.1"/>
</dbReference>
<dbReference type="Gene3D" id="1.10.260.40">
    <property type="entry name" value="lambda repressor-like DNA-binding domains"/>
    <property type="match status" value="1"/>
</dbReference>